<proteinExistence type="predicted"/>
<dbReference type="EMBL" id="AWGJ01000013">
    <property type="protein sequence ID" value="ODN73557.1"/>
    <property type="molecule type" value="Genomic_DNA"/>
</dbReference>
<evidence type="ECO:0000313" key="2">
    <source>
        <dbReference type="EMBL" id="ODN73557.1"/>
    </source>
</evidence>
<dbReference type="GeneID" id="30159366"/>
<dbReference type="RefSeq" id="XP_018989469.1">
    <property type="nucleotide sequence ID" value="XM_019142898.1"/>
</dbReference>
<name>A0A1E3HB49_9TREE</name>
<comment type="caution">
    <text evidence="2">The sequence shown here is derived from an EMBL/GenBank/DDBJ whole genome shotgun (WGS) entry which is preliminary data.</text>
</comment>
<feature type="region of interest" description="Disordered" evidence="1">
    <location>
        <begin position="56"/>
        <end position="102"/>
    </location>
</feature>
<sequence length="144" mass="15259">MPNPRPAHTIELTIGHVLTDSQFEELEDLTFLHFEGDAEAWPISLKIVSEFNQTTFIPAPPPVPASPSSSMSSTGSRPPSDSGSPPPPASGGGGDLEPVVNKKTTTISVAVSREWDPASEEAVRAIVRNILMEIMGGGITVKRS</sequence>
<dbReference type="OrthoDB" id="2575515at2759"/>
<accession>A0A1E3HB49</accession>
<feature type="compositionally biased region" description="Low complexity" evidence="1">
    <location>
        <begin position="66"/>
        <end position="83"/>
    </location>
</feature>
<keyword evidence="3" id="KW-1185">Reference proteome</keyword>
<protein>
    <submittedName>
        <fullName evidence="2">Uncharacterized protein</fullName>
    </submittedName>
</protein>
<reference evidence="2 3" key="1">
    <citation type="submission" date="2016-06" db="EMBL/GenBank/DDBJ databases">
        <title>Evolution of pathogenesis and genome organization in the Tremellales.</title>
        <authorList>
            <person name="Cuomo C."/>
            <person name="Litvintseva A."/>
            <person name="Heitman J."/>
            <person name="Chen Y."/>
            <person name="Sun S."/>
            <person name="Springer D."/>
            <person name="Dromer F."/>
            <person name="Young S."/>
            <person name="Zeng Q."/>
            <person name="Chapman S."/>
            <person name="Gujja S."/>
            <person name="Saif S."/>
            <person name="Birren B."/>
        </authorList>
    </citation>
    <scope>NUCLEOTIDE SEQUENCE [LARGE SCALE GENOMIC DNA]</scope>
    <source>
        <strain evidence="2 3">CBS 6039</strain>
    </source>
</reference>
<dbReference type="AlphaFoldDB" id="A0A1E3HB49"/>
<evidence type="ECO:0000313" key="3">
    <source>
        <dbReference type="Proteomes" id="UP000094065"/>
    </source>
</evidence>
<gene>
    <name evidence="2" type="ORF">L202_08057</name>
</gene>
<dbReference type="Proteomes" id="UP000094065">
    <property type="component" value="Unassembled WGS sequence"/>
</dbReference>
<evidence type="ECO:0000256" key="1">
    <source>
        <dbReference type="SAM" id="MobiDB-lite"/>
    </source>
</evidence>
<organism evidence="2 3">
    <name type="scientific">Cryptococcus amylolentus CBS 6039</name>
    <dbReference type="NCBI Taxonomy" id="1295533"/>
    <lineage>
        <taxon>Eukaryota</taxon>
        <taxon>Fungi</taxon>
        <taxon>Dikarya</taxon>
        <taxon>Basidiomycota</taxon>
        <taxon>Agaricomycotina</taxon>
        <taxon>Tremellomycetes</taxon>
        <taxon>Tremellales</taxon>
        <taxon>Cryptococcaceae</taxon>
        <taxon>Cryptococcus</taxon>
    </lineage>
</organism>